<dbReference type="Proteomes" id="UP001482620">
    <property type="component" value="Unassembled WGS sequence"/>
</dbReference>
<protein>
    <submittedName>
        <fullName evidence="2">Uncharacterized protein</fullName>
    </submittedName>
</protein>
<proteinExistence type="predicted"/>
<keyword evidence="3" id="KW-1185">Reference proteome</keyword>
<evidence type="ECO:0000256" key="1">
    <source>
        <dbReference type="SAM" id="MobiDB-lite"/>
    </source>
</evidence>
<sequence length="112" mass="11950">MRFTVWLPHRGHSLFNERVTNAAAGGGGGGEGGVGGKEGGREEERVISQTSVVNHFTPSGSVRQAPLLCSPRMRLPSTADRERREAGHGARRQRVSDDVQYATAAPANKLGD</sequence>
<evidence type="ECO:0000313" key="2">
    <source>
        <dbReference type="EMBL" id="MEQ2227735.1"/>
    </source>
</evidence>
<evidence type="ECO:0000313" key="3">
    <source>
        <dbReference type="Proteomes" id="UP001482620"/>
    </source>
</evidence>
<feature type="compositionally biased region" description="Gly residues" evidence="1">
    <location>
        <begin position="24"/>
        <end position="37"/>
    </location>
</feature>
<feature type="compositionally biased region" description="Basic and acidic residues" evidence="1">
    <location>
        <begin position="79"/>
        <end position="88"/>
    </location>
</feature>
<feature type="region of interest" description="Disordered" evidence="1">
    <location>
        <begin position="21"/>
        <end position="42"/>
    </location>
</feature>
<gene>
    <name evidence="2" type="ORF">ILYODFUR_001323</name>
</gene>
<feature type="region of interest" description="Disordered" evidence="1">
    <location>
        <begin position="71"/>
        <end position="112"/>
    </location>
</feature>
<organism evidence="2 3">
    <name type="scientific">Ilyodon furcidens</name>
    <name type="common">goldbreast splitfin</name>
    <dbReference type="NCBI Taxonomy" id="33524"/>
    <lineage>
        <taxon>Eukaryota</taxon>
        <taxon>Metazoa</taxon>
        <taxon>Chordata</taxon>
        <taxon>Craniata</taxon>
        <taxon>Vertebrata</taxon>
        <taxon>Euteleostomi</taxon>
        <taxon>Actinopterygii</taxon>
        <taxon>Neopterygii</taxon>
        <taxon>Teleostei</taxon>
        <taxon>Neoteleostei</taxon>
        <taxon>Acanthomorphata</taxon>
        <taxon>Ovalentaria</taxon>
        <taxon>Atherinomorphae</taxon>
        <taxon>Cyprinodontiformes</taxon>
        <taxon>Goodeidae</taxon>
        <taxon>Ilyodon</taxon>
    </lineage>
</organism>
<reference evidence="2 3" key="1">
    <citation type="submission" date="2021-06" db="EMBL/GenBank/DDBJ databases">
        <authorList>
            <person name="Palmer J.M."/>
        </authorList>
    </citation>
    <scope>NUCLEOTIDE SEQUENCE [LARGE SCALE GENOMIC DNA]</scope>
    <source>
        <strain evidence="3">if_2019</strain>
        <tissue evidence="2">Muscle</tissue>
    </source>
</reference>
<comment type="caution">
    <text evidence="2">The sequence shown here is derived from an EMBL/GenBank/DDBJ whole genome shotgun (WGS) entry which is preliminary data.</text>
</comment>
<name>A0ABV0T5Q4_9TELE</name>
<dbReference type="EMBL" id="JAHRIQ010023227">
    <property type="protein sequence ID" value="MEQ2227735.1"/>
    <property type="molecule type" value="Genomic_DNA"/>
</dbReference>
<accession>A0ABV0T5Q4</accession>